<comment type="similarity">
    <text evidence="1 4">Belongs to the pseudouridine synthase RsuA family.</text>
</comment>
<evidence type="ECO:0000259" key="5">
    <source>
        <dbReference type="SMART" id="SM00363"/>
    </source>
</evidence>
<dbReference type="AlphaFoldDB" id="A0A0G0VTV9"/>
<dbReference type="InterPro" id="IPR020094">
    <property type="entry name" value="TruA/RsuA/RluB/E/F_N"/>
</dbReference>
<dbReference type="InterPro" id="IPR020103">
    <property type="entry name" value="PsdUridine_synth_cat_dom_sf"/>
</dbReference>
<dbReference type="InterPro" id="IPR036986">
    <property type="entry name" value="S4_RNA-bd_sf"/>
</dbReference>
<dbReference type="InterPro" id="IPR050343">
    <property type="entry name" value="RsuA_PseudoU_synthase"/>
</dbReference>
<dbReference type="CDD" id="cd00165">
    <property type="entry name" value="S4"/>
    <property type="match status" value="1"/>
</dbReference>
<organism evidence="6 7">
    <name type="scientific">candidate division WWE3 bacterium GW2011_GWC2_41_23</name>
    <dbReference type="NCBI Taxonomy" id="1619123"/>
    <lineage>
        <taxon>Bacteria</taxon>
        <taxon>Katanobacteria</taxon>
    </lineage>
</organism>
<dbReference type="PANTHER" id="PTHR47683:SF2">
    <property type="entry name" value="RNA-BINDING S4 DOMAIN-CONTAINING PROTEIN"/>
    <property type="match status" value="1"/>
</dbReference>
<evidence type="ECO:0000256" key="1">
    <source>
        <dbReference type="ARBA" id="ARBA00008348"/>
    </source>
</evidence>
<evidence type="ECO:0000256" key="2">
    <source>
        <dbReference type="ARBA" id="ARBA00023235"/>
    </source>
</evidence>
<keyword evidence="2 4" id="KW-0413">Isomerase</keyword>
<gene>
    <name evidence="6" type="ORF">UU55_C0005G0015</name>
</gene>
<evidence type="ECO:0000313" key="7">
    <source>
        <dbReference type="Proteomes" id="UP000033947"/>
    </source>
</evidence>
<dbReference type="InterPro" id="IPR018496">
    <property type="entry name" value="PsdUridine_synth_RsuA/RluB_CS"/>
</dbReference>
<dbReference type="Pfam" id="PF00849">
    <property type="entry name" value="PseudoU_synth_2"/>
    <property type="match status" value="1"/>
</dbReference>
<name>A0A0G0VTV9_UNCKA</name>
<dbReference type="InterPro" id="IPR000748">
    <property type="entry name" value="PsdUridine_synth_RsuA/RluB/E/F"/>
</dbReference>
<dbReference type="PROSITE" id="PS50889">
    <property type="entry name" value="S4"/>
    <property type="match status" value="1"/>
</dbReference>
<dbReference type="InterPro" id="IPR042092">
    <property type="entry name" value="PsdUridine_s_RsuA/RluB/E/F_cat"/>
</dbReference>
<dbReference type="Gene3D" id="3.30.70.1560">
    <property type="entry name" value="Alpha-L RNA-binding motif"/>
    <property type="match status" value="1"/>
</dbReference>
<dbReference type="Proteomes" id="UP000033947">
    <property type="component" value="Unassembled WGS sequence"/>
</dbReference>
<dbReference type="SMART" id="SM00363">
    <property type="entry name" value="S4"/>
    <property type="match status" value="1"/>
</dbReference>
<feature type="domain" description="RNA-binding S4" evidence="5">
    <location>
        <begin position="3"/>
        <end position="58"/>
    </location>
</feature>
<dbReference type="GO" id="GO:0000455">
    <property type="term" value="P:enzyme-directed rRNA pseudouridine synthesis"/>
    <property type="evidence" value="ECO:0007669"/>
    <property type="project" value="UniProtKB-ARBA"/>
</dbReference>
<dbReference type="PATRIC" id="fig|1619123.3.peg.398"/>
<dbReference type="SUPFAM" id="SSF55120">
    <property type="entry name" value="Pseudouridine synthase"/>
    <property type="match status" value="1"/>
</dbReference>
<dbReference type="GO" id="GO:0003723">
    <property type="term" value="F:RNA binding"/>
    <property type="evidence" value="ECO:0007669"/>
    <property type="project" value="UniProtKB-KW"/>
</dbReference>
<dbReference type="Gene3D" id="3.10.290.10">
    <property type="entry name" value="RNA-binding S4 domain"/>
    <property type="match status" value="1"/>
</dbReference>
<dbReference type="PANTHER" id="PTHR47683">
    <property type="entry name" value="PSEUDOURIDINE SYNTHASE FAMILY PROTEIN-RELATED"/>
    <property type="match status" value="1"/>
</dbReference>
<dbReference type="Pfam" id="PF01479">
    <property type="entry name" value="S4"/>
    <property type="match status" value="1"/>
</dbReference>
<proteinExistence type="inferred from homology"/>
<dbReference type="InterPro" id="IPR002942">
    <property type="entry name" value="S4_RNA-bd"/>
</dbReference>
<accession>A0A0G0VTV9</accession>
<protein>
    <recommendedName>
        <fullName evidence="4">Pseudouridine synthase</fullName>
        <ecNumber evidence="4">5.4.99.-</ecNumber>
    </recommendedName>
</protein>
<dbReference type="CDD" id="cd02870">
    <property type="entry name" value="PseudoU_synth_RsuA_like"/>
    <property type="match status" value="1"/>
</dbReference>
<dbReference type="NCBIfam" id="TIGR00093">
    <property type="entry name" value="pseudouridine synthase"/>
    <property type="match status" value="1"/>
</dbReference>
<dbReference type="PROSITE" id="PS01149">
    <property type="entry name" value="PSI_RSU"/>
    <property type="match status" value="1"/>
</dbReference>
<dbReference type="Gene3D" id="3.30.70.580">
    <property type="entry name" value="Pseudouridine synthase I, catalytic domain, N-terminal subdomain"/>
    <property type="match status" value="1"/>
</dbReference>
<dbReference type="InterPro" id="IPR006145">
    <property type="entry name" value="PsdUridine_synth_RsuA/RluA"/>
</dbReference>
<dbReference type="SUPFAM" id="SSF55174">
    <property type="entry name" value="Alpha-L RNA-binding motif"/>
    <property type="match status" value="1"/>
</dbReference>
<comment type="caution">
    <text evidence="6">The sequence shown here is derived from an EMBL/GenBank/DDBJ whole genome shotgun (WGS) entry which is preliminary data.</text>
</comment>
<evidence type="ECO:0000256" key="4">
    <source>
        <dbReference type="RuleBase" id="RU003887"/>
    </source>
</evidence>
<sequence length="231" mass="25987">MQIRINKYLALCGIGSRRRSDEILLSGGVRINGRPAKLGDMVDPDKDTVTYKDEELYPSDRYEYFALNKPLGVISTAKDEFGRRNVVDMVKSEQRLFPIGRLDRNSTGLIILTNDGDLALKLTHPKYHLPKVYEVTTEEPVTDEQLEKLSTGVSIYSKKTLPANTERIGYNSFMITIFQGMKRQLREMCKSVGLTVSALHRTEIGPVKLGSLRIGSHRLLTGEEVALLKSE</sequence>
<evidence type="ECO:0000256" key="3">
    <source>
        <dbReference type="PROSITE-ProRule" id="PRU00182"/>
    </source>
</evidence>
<dbReference type="EC" id="5.4.99.-" evidence="4"/>
<keyword evidence="3" id="KW-0694">RNA-binding</keyword>
<dbReference type="GO" id="GO:0120159">
    <property type="term" value="F:rRNA pseudouridine synthase activity"/>
    <property type="evidence" value="ECO:0007669"/>
    <property type="project" value="UniProtKB-ARBA"/>
</dbReference>
<reference evidence="6 7" key="1">
    <citation type="journal article" date="2015" name="Nature">
        <title>rRNA introns, odd ribosomes, and small enigmatic genomes across a large radiation of phyla.</title>
        <authorList>
            <person name="Brown C.T."/>
            <person name="Hug L.A."/>
            <person name="Thomas B.C."/>
            <person name="Sharon I."/>
            <person name="Castelle C.J."/>
            <person name="Singh A."/>
            <person name="Wilkins M.J."/>
            <person name="Williams K.H."/>
            <person name="Banfield J.F."/>
        </authorList>
    </citation>
    <scope>NUCLEOTIDE SEQUENCE [LARGE SCALE GENOMIC DNA]</scope>
</reference>
<evidence type="ECO:0000313" key="6">
    <source>
        <dbReference type="EMBL" id="KKS03107.1"/>
    </source>
</evidence>
<dbReference type="EMBL" id="LCBB01000005">
    <property type="protein sequence ID" value="KKS03107.1"/>
    <property type="molecule type" value="Genomic_DNA"/>
</dbReference>